<dbReference type="EMBL" id="BAABAH010000012">
    <property type="protein sequence ID" value="GAA3827580.1"/>
    <property type="molecule type" value="Genomic_DNA"/>
</dbReference>
<feature type="compositionally biased region" description="Polar residues" evidence="1">
    <location>
        <begin position="48"/>
        <end position="64"/>
    </location>
</feature>
<keyword evidence="3" id="KW-0732">Signal</keyword>
<feature type="region of interest" description="Disordered" evidence="1">
    <location>
        <begin position="35"/>
        <end position="64"/>
    </location>
</feature>
<reference evidence="5" key="1">
    <citation type="journal article" date="2019" name="Int. J. Syst. Evol. Microbiol.">
        <title>The Global Catalogue of Microorganisms (GCM) 10K type strain sequencing project: providing services to taxonomists for standard genome sequencing and annotation.</title>
        <authorList>
            <consortium name="The Broad Institute Genomics Platform"/>
            <consortium name="The Broad Institute Genome Sequencing Center for Infectious Disease"/>
            <person name="Wu L."/>
            <person name="Ma J."/>
        </authorList>
    </citation>
    <scope>NUCLEOTIDE SEQUENCE [LARGE SCALE GENOMIC DNA]</scope>
    <source>
        <strain evidence="5">JCM 16953</strain>
    </source>
</reference>
<evidence type="ECO:0000313" key="4">
    <source>
        <dbReference type="EMBL" id="GAA3827580.1"/>
    </source>
</evidence>
<sequence>MTVTKMRTGLLGLAAAVLSLTFLVGAVVAPAHAADVDAKRGTPPARSATISTPDPSTPRTADRSSAQVLVAGGALVLIGAGIGAGVVRARRHPELVTYGH</sequence>
<keyword evidence="2" id="KW-1133">Transmembrane helix</keyword>
<evidence type="ECO:0000256" key="1">
    <source>
        <dbReference type="SAM" id="MobiDB-lite"/>
    </source>
</evidence>
<keyword evidence="2" id="KW-0812">Transmembrane</keyword>
<comment type="caution">
    <text evidence="4">The sequence shown here is derived from an EMBL/GenBank/DDBJ whole genome shotgun (WGS) entry which is preliminary data.</text>
</comment>
<organism evidence="4 5">
    <name type="scientific">Nocardioides panacisoli</name>
    <dbReference type="NCBI Taxonomy" id="627624"/>
    <lineage>
        <taxon>Bacteria</taxon>
        <taxon>Bacillati</taxon>
        <taxon>Actinomycetota</taxon>
        <taxon>Actinomycetes</taxon>
        <taxon>Propionibacteriales</taxon>
        <taxon>Nocardioidaceae</taxon>
        <taxon>Nocardioides</taxon>
    </lineage>
</organism>
<feature type="transmembrane region" description="Helical" evidence="2">
    <location>
        <begin position="66"/>
        <end position="87"/>
    </location>
</feature>
<evidence type="ECO:0000313" key="5">
    <source>
        <dbReference type="Proteomes" id="UP001501821"/>
    </source>
</evidence>
<proteinExistence type="predicted"/>
<evidence type="ECO:0000256" key="2">
    <source>
        <dbReference type="SAM" id="Phobius"/>
    </source>
</evidence>
<accession>A0ABP7IVT8</accession>
<dbReference type="Proteomes" id="UP001501821">
    <property type="component" value="Unassembled WGS sequence"/>
</dbReference>
<protein>
    <recommendedName>
        <fullName evidence="6">LPXTG cell wall anchor domain-containing protein</fullName>
    </recommendedName>
</protein>
<evidence type="ECO:0000256" key="3">
    <source>
        <dbReference type="SAM" id="SignalP"/>
    </source>
</evidence>
<gene>
    <name evidence="4" type="ORF">GCM10022242_31110</name>
</gene>
<feature type="signal peptide" evidence="3">
    <location>
        <begin position="1"/>
        <end position="33"/>
    </location>
</feature>
<keyword evidence="5" id="KW-1185">Reference proteome</keyword>
<feature type="chain" id="PRO_5046767461" description="LPXTG cell wall anchor domain-containing protein" evidence="3">
    <location>
        <begin position="34"/>
        <end position="100"/>
    </location>
</feature>
<keyword evidence="2" id="KW-0472">Membrane</keyword>
<name>A0ABP7IVT8_9ACTN</name>
<evidence type="ECO:0008006" key="6">
    <source>
        <dbReference type="Google" id="ProtNLM"/>
    </source>
</evidence>